<accession>V8N886</accession>
<dbReference type="Pfam" id="PF07562">
    <property type="entry name" value="NCD3G"/>
    <property type="match status" value="1"/>
</dbReference>
<dbReference type="InterPro" id="IPR011500">
    <property type="entry name" value="GPCR_3_9-Cys_dom"/>
</dbReference>
<evidence type="ECO:0000259" key="1">
    <source>
        <dbReference type="Pfam" id="PF07562"/>
    </source>
</evidence>
<dbReference type="EMBL" id="AZIM01007191">
    <property type="protein sequence ID" value="ETE58126.1"/>
    <property type="molecule type" value="Genomic_DNA"/>
</dbReference>
<keyword evidence="3" id="KW-1185">Reference proteome</keyword>
<dbReference type="InterPro" id="IPR000068">
    <property type="entry name" value="GPCR_3_Ca_sens_rcpt-rel"/>
</dbReference>
<feature type="non-terminal residue" evidence="2">
    <location>
        <position position="148"/>
    </location>
</feature>
<dbReference type="GO" id="GO:0004930">
    <property type="term" value="F:G protein-coupled receptor activity"/>
    <property type="evidence" value="ECO:0007669"/>
    <property type="project" value="InterPro"/>
</dbReference>
<sequence>MRSAIQVTDEKRRKDNHSAAMIVIPVQTGRFQTRRTPMNKYRILPVALCNEKCHPGYRRKKKEGEPFCCYNCVPCPDGKISDQKDYNNYLKKLAGAKGGRREMGSCAGAMLEAKGHHGDGISEDEKPDKFFTRFDMICLTCCTLEVLL</sequence>
<dbReference type="PANTHER" id="PTHR24061">
    <property type="entry name" value="CALCIUM-SENSING RECEPTOR-RELATED"/>
    <property type="match status" value="1"/>
</dbReference>
<dbReference type="GO" id="GO:0005886">
    <property type="term" value="C:plasma membrane"/>
    <property type="evidence" value="ECO:0007669"/>
    <property type="project" value="TreeGrafter"/>
</dbReference>
<evidence type="ECO:0000313" key="2">
    <source>
        <dbReference type="EMBL" id="ETE58126.1"/>
    </source>
</evidence>
<reference evidence="2 3" key="1">
    <citation type="journal article" date="2013" name="Proc. Natl. Acad. Sci. U.S.A.">
        <title>The king cobra genome reveals dynamic gene evolution and adaptation in the snake venom system.</title>
        <authorList>
            <person name="Vonk F.J."/>
            <person name="Casewell N.R."/>
            <person name="Henkel C.V."/>
            <person name="Heimberg A.M."/>
            <person name="Jansen H.J."/>
            <person name="McCleary R.J."/>
            <person name="Kerkkamp H.M."/>
            <person name="Vos R.A."/>
            <person name="Guerreiro I."/>
            <person name="Calvete J.J."/>
            <person name="Wuster W."/>
            <person name="Woods A.E."/>
            <person name="Logan J.M."/>
            <person name="Harrison R.A."/>
            <person name="Castoe T.A."/>
            <person name="de Koning A.P."/>
            <person name="Pollock D.D."/>
            <person name="Yandell M."/>
            <person name="Calderon D."/>
            <person name="Renjifo C."/>
            <person name="Currier R.B."/>
            <person name="Salgado D."/>
            <person name="Pla D."/>
            <person name="Sanz L."/>
            <person name="Hyder A.S."/>
            <person name="Ribeiro J.M."/>
            <person name="Arntzen J.W."/>
            <person name="van den Thillart G.E."/>
            <person name="Boetzer M."/>
            <person name="Pirovano W."/>
            <person name="Dirks R.P."/>
            <person name="Spaink H.P."/>
            <person name="Duboule D."/>
            <person name="McGlinn E."/>
            <person name="Kini R.M."/>
            <person name="Richardson M.K."/>
        </authorList>
    </citation>
    <scope>NUCLEOTIDE SEQUENCE</scope>
    <source>
        <tissue evidence="2">Blood</tissue>
    </source>
</reference>
<feature type="domain" description="GPCR family 3 nine cysteines" evidence="1">
    <location>
        <begin position="45"/>
        <end position="86"/>
    </location>
</feature>
<proteinExistence type="predicted"/>
<dbReference type="InterPro" id="IPR038550">
    <property type="entry name" value="GPCR_3_9-Cys_sf"/>
</dbReference>
<evidence type="ECO:0000313" key="3">
    <source>
        <dbReference type="Proteomes" id="UP000018936"/>
    </source>
</evidence>
<comment type="caution">
    <text evidence="2">The sequence shown here is derived from an EMBL/GenBank/DDBJ whole genome shotgun (WGS) entry which is preliminary data.</text>
</comment>
<dbReference type="AlphaFoldDB" id="V8N886"/>
<gene>
    <name evidence="2" type="ORF">L345_16155</name>
</gene>
<protein>
    <recommendedName>
        <fullName evidence="1">GPCR family 3 nine cysteines domain-containing protein</fullName>
    </recommendedName>
</protein>
<name>V8N886_OPHHA</name>
<dbReference type="Gene3D" id="2.10.50.30">
    <property type="entry name" value="GPCR, family 3, nine cysteines domain"/>
    <property type="match status" value="1"/>
</dbReference>
<dbReference type="OrthoDB" id="5984008at2759"/>
<organism evidence="2 3">
    <name type="scientific">Ophiophagus hannah</name>
    <name type="common">King cobra</name>
    <name type="synonym">Naja hannah</name>
    <dbReference type="NCBI Taxonomy" id="8665"/>
    <lineage>
        <taxon>Eukaryota</taxon>
        <taxon>Metazoa</taxon>
        <taxon>Chordata</taxon>
        <taxon>Craniata</taxon>
        <taxon>Vertebrata</taxon>
        <taxon>Euteleostomi</taxon>
        <taxon>Lepidosauria</taxon>
        <taxon>Squamata</taxon>
        <taxon>Bifurcata</taxon>
        <taxon>Unidentata</taxon>
        <taxon>Episquamata</taxon>
        <taxon>Toxicofera</taxon>
        <taxon>Serpentes</taxon>
        <taxon>Colubroidea</taxon>
        <taxon>Elapidae</taxon>
        <taxon>Elapinae</taxon>
        <taxon>Ophiophagus</taxon>
    </lineage>
</organism>
<dbReference type="PANTHER" id="PTHR24061:SF599">
    <property type="entry name" value="G-PROTEIN COUPLED RECEPTORS FAMILY 3 PROFILE DOMAIN-CONTAINING PROTEIN"/>
    <property type="match status" value="1"/>
</dbReference>
<dbReference type="Proteomes" id="UP000018936">
    <property type="component" value="Unassembled WGS sequence"/>
</dbReference>